<evidence type="ECO:0000256" key="1">
    <source>
        <dbReference type="SAM" id="MobiDB-lite"/>
    </source>
</evidence>
<dbReference type="Proteomes" id="UP000324222">
    <property type="component" value="Unassembled WGS sequence"/>
</dbReference>
<keyword evidence="3" id="KW-1185">Reference proteome</keyword>
<organism evidence="2 3">
    <name type="scientific">Portunus trituberculatus</name>
    <name type="common">Swimming crab</name>
    <name type="synonym">Neptunus trituberculatus</name>
    <dbReference type="NCBI Taxonomy" id="210409"/>
    <lineage>
        <taxon>Eukaryota</taxon>
        <taxon>Metazoa</taxon>
        <taxon>Ecdysozoa</taxon>
        <taxon>Arthropoda</taxon>
        <taxon>Crustacea</taxon>
        <taxon>Multicrustacea</taxon>
        <taxon>Malacostraca</taxon>
        <taxon>Eumalacostraca</taxon>
        <taxon>Eucarida</taxon>
        <taxon>Decapoda</taxon>
        <taxon>Pleocyemata</taxon>
        <taxon>Brachyura</taxon>
        <taxon>Eubrachyura</taxon>
        <taxon>Portunoidea</taxon>
        <taxon>Portunidae</taxon>
        <taxon>Portuninae</taxon>
        <taxon>Portunus</taxon>
    </lineage>
</organism>
<name>A0A5B7DB05_PORTR</name>
<feature type="region of interest" description="Disordered" evidence="1">
    <location>
        <begin position="532"/>
        <end position="576"/>
    </location>
</feature>
<accession>A0A5B7DB05</accession>
<dbReference type="EMBL" id="VSRR010000680">
    <property type="protein sequence ID" value="MPC18447.1"/>
    <property type="molecule type" value="Genomic_DNA"/>
</dbReference>
<dbReference type="AlphaFoldDB" id="A0A5B7DB05"/>
<proteinExistence type="predicted"/>
<reference evidence="2 3" key="1">
    <citation type="submission" date="2019-05" db="EMBL/GenBank/DDBJ databases">
        <title>Another draft genome of Portunus trituberculatus and its Hox gene families provides insights of decapod evolution.</title>
        <authorList>
            <person name="Jeong J.-H."/>
            <person name="Song I."/>
            <person name="Kim S."/>
            <person name="Choi T."/>
            <person name="Kim D."/>
            <person name="Ryu S."/>
            <person name="Kim W."/>
        </authorList>
    </citation>
    <scope>NUCLEOTIDE SEQUENCE [LARGE SCALE GENOMIC DNA]</scope>
    <source>
        <tissue evidence="2">Muscle</tissue>
    </source>
</reference>
<gene>
    <name evidence="2" type="ORF">E2C01_011334</name>
</gene>
<feature type="compositionally biased region" description="Low complexity" evidence="1">
    <location>
        <begin position="475"/>
        <end position="484"/>
    </location>
</feature>
<protein>
    <submittedName>
        <fullName evidence="2">Uncharacterized protein</fullName>
    </submittedName>
</protein>
<evidence type="ECO:0000313" key="2">
    <source>
        <dbReference type="EMBL" id="MPC18447.1"/>
    </source>
</evidence>
<feature type="region of interest" description="Disordered" evidence="1">
    <location>
        <begin position="475"/>
        <end position="495"/>
    </location>
</feature>
<dbReference type="OrthoDB" id="10691574at2759"/>
<sequence length="576" mass="59851">MLAVKSWRYWCQHANGSVACAPSSSLVTATQPDATVAGIDVRVVQNPNLQFSQPLEAGTHGGALHEVAAPQIIQRDVGVEVVNAGLPQFVDQTRGDAGDSIFVEISEPQFKSVSQPEFISISEANIVSAGQSSPSVGVPLPQAHGGTVTQAELTNAFPNIQELNVNTVVGAPVFVDSSQGQAGESQFVSLSNPQFKTVSQGQTIFQSEPQIVSFDDSLESREVITSGSSISPGNLIGSFQSQVGNPVLVDSSQGQAGQSQFVSLSSPQFKGVSQDQIIFQSEPQIVGFDDSHEVITGGGSISSGTLIGSFETELEDDSFDSQEFVSFSPGASVLSGNLVGSITSGVSLPQPLHIDDHSQESSVLPAHLVGQTFGSHSVLKDHSDSEESFTFVQEPSVIPGNLIGQSISGPPSIREDRSHGGKSLGFSQPAVVLPGNLVGQSFQTQNDFHLSQKPQPFSSGSSVLTGHLVGSTFSQTGGSQSQFTESLNSAPEASGGSAITAAQPLFVSQPELLESTFSSALSQDSVGVPLSAASPQVKTPDMGSLPLADSTLFSPSSPSFPPFSGDLEPANVVQNK</sequence>
<feature type="region of interest" description="Disordered" evidence="1">
    <location>
        <begin position="400"/>
        <end position="425"/>
    </location>
</feature>
<dbReference type="PROSITE" id="PS51257">
    <property type="entry name" value="PROKAR_LIPOPROTEIN"/>
    <property type="match status" value="1"/>
</dbReference>
<comment type="caution">
    <text evidence="2">The sequence shown here is derived from an EMBL/GenBank/DDBJ whole genome shotgun (WGS) entry which is preliminary data.</text>
</comment>
<evidence type="ECO:0000313" key="3">
    <source>
        <dbReference type="Proteomes" id="UP000324222"/>
    </source>
</evidence>